<dbReference type="Gene3D" id="3.40.50.2000">
    <property type="entry name" value="Glycogen Phosphorylase B"/>
    <property type="match status" value="2"/>
</dbReference>
<dbReference type="InterPro" id="IPR050194">
    <property type="entry name" value="Glycosyltransferase_grp1"/>
</dbReference>
<dbReference type="Pfam" id="PF13439">
    <property type="entry name" value="Glyco_transf_4"/>
    <property type="match status" value="1"/>
</dbReference>
<dbReference type="EMBL" id="RKRE01000003">
    <property type="protein sequence ID" value="RPF42722.1"/>
    <property type="molecule type" value="Genomic_DNA"/>
</dbReference>
<sequence>MRVGVFADSYRPYTSGVVRSIETFRLALTARGVSFFIFAPRYPNCEPEEKVFRFFSLPAPTNPDFAIAIPLSVRLGRTLKSLGLDLIHVHSPFFLGGLGARWARRLGLPLVFTYHTLYEEYVHYFPFLRQPARVATRRYTVNFCNRCDLVLAPTGAIREYLLRSGVSVPVAVLPTGIELAAFRGGDGAGFRKRLGIDPEERVLLYVGRLGREKNIAFLLRAFRDIAARLDAVRLVLVGGGPAREELHGEARRLGIHEKVVFAGPVPPERVKDCYAAADLFVMASLTETQGLVIGEAKAAGLPVVAVRAQGVSEMVNEGVDGFLTPLDEAIFATVVCRVLEDPHLYQNLKEGAVAKAAELSIGRLAEVLLGHYRALAEKKRGGDFTAEGGEKRWQ</sequence>
<keyword evidence="4" id="KW-1185">Reference proteome</keyword>
<evidence type="ECO:0000259" key="1">
    <source>
        <dbReference type="Pfam" id="PF00534"/>
    </source>
</evidence>
<name>A0A3N5B1N2_9THEO</name>
<organism evidence="3 4">
    <name type="scientific">Thermodesulfitimonas autotrophica</name>
    <dbReference type="NCBI Taxonomy" id="1894989"/>
    <lineage>
        <taxon>Bacteria</taxon>
        <taxon>Bacillati</taxon>
        <taxon>Bacillota</taxon>
        <taxon>Clostridia</taxon>
        <taxon>Thermoanaerobacterales</taxon>
        <taxon>Thermoanaerobacteraceae</taxon>
        <taxon>Thermodesulfitimonas</taxon>
    </lineage>
</organism>
<gene>
    <name evidence="3" type="ORF">EDD75_1832</name>
</gene>
<comment type="caution">
    <text evidence="3">The sequence shown here is derived from an EMBL/GenBank/DDBJ whole genome shotgun (WGS) entry which is preliminary data.</text>
</comment>
<accession>A0A3N5B1N2</accession>
<keyword evidence="3" id="KW-0808">Transferase</keyword>
<dbReference type="InterPro" id="IPR028098">
    <property type="entry name" value="Glyco_trans_4-like_N"/>
</dbReference>
<feature type="domain" description="Glycosyltransferase subfamily 4-like N-terminal" evidence="2">
    <location>
        <begin position="15"/>
        <end position="179"/>
    </location>
</feature>
<dbReference type="InterPro" id="IPR001296">
    <property type="entry name" value="Glyco_trans_1"/>
</dbReference>
<dbReference type="GO" id="GO:0016757">
    <property type="term" value="F:glycosyltransferase activity"/>
    <property type="evidence" value="ECO:0007669"/>
    <property type="project" value="InterPro"/>
</dbReference>
<evidence type="ECO:0000259" key="2">
    <source>
        <dbReference type="Pfam" id="PF13439"/>
    </source>
</evidence>
<dbReference type="Pfam" id="PF00534">
    <property type="entry name" value="Glycos_transf_1"/>
    <property type="match status" value="1"/>
</dbReference>
<dbReference type="PANTHER" id="PTHR45947:SF3">
    <property type="entry name" value="SULFOQUINOVOSYL TRANSFERASE SQD2"/>
    <property type="match status" value="1"/>
</dbReference>
<dbReference type="CDD" id="cd03817">
    <property type="entry name" value="GT4_UGDG-like"/>
    <property type="match status" value="1"/>
</dbReference>
<feature type="domain" description="Glycosyl transferase family 1" evidence="1">
    <location>
        <begin position="191"/>
        <end position="352"/>
    </location>
</feature>
<reference evidence="3 4" key="1">
    <citation type="submission" date="2018-11" db="EMBL/GenBank/DDBJ databases">
        <title>Genomic Encyclopedia of Type Strains, Phase IV (KMG-IV): sequencing the most valuable type-strain genomes for metagenomic binning, comparative biology and taxonomic classification.</title>
        <authorList>
            <person name="Goeker M."/>
        </authorList>
    </citation>
    <scope>NUCLEOTIDE SEQUENCE [LARGE SCALE GENOMIC DNA]</scope>
    <source>
        <strain evidence="3 4">DSM 102936</strain>
    </source>
</reference>
<dbReference type="PANTHER" id="PTHR45947">
    <property type="entry name" value="SULFOQUINOVOSYL TRANSFERASE SQD2"/>
    <property type="match status" value="1"/>
</dbReference>
<dbReference type="AlphaFoldDB" id="A0A3N5B1N2"/>
<protein>
    <submittedName>
        <fullName evidence="3">Glycosyltransferase involved in cell wall biosynthesis</fullName>
    </submittedName>
</protein>
<dbReference type="Proteomes" id="UP000282654">
    <property type="component" value="Unassembled WGS sequence"/>
</dbReference>
<evidence type="ECO:0000313" key="4">
    <source>
        <dbReference type="Proteomes" id="UP000282654"/>
    </source>
</evidence>
<dbReference type="OrthoDB" id="9802525at2"/>
<evidence type="ECO:0000313" key="3">
    <source>
        <dbReference type="EMBL" id="RPF42722.1"/>
    </source>
</evidence>
<dbReference type="SUPFAM" id="SSF53756">
    <property type="entry name" value="UDP-Glycosyltransferase/glycogen phosphorylase"/>
    <property type="match status" value="1"/>
</dbReference>
<proteinExistence type="predicted"/>